<dbReference type="GeneID" id="79266530"/>
<dbReference type="GO" id="GO:0005737">
    <property type="term" value="C:cytoplasm"/>
    <property type="evidence" value="ECO:0007669"/>
    <property type="project" value="UniProtKB-SubCell"/>
</dbReference>
<sequence length="352" mass="37541">MSADAALSGGDTEARELLRDLVSIPSPTGEEREAAERLVAFFEAHGREAWLDEVGNVRAPADDSVLLTSHVDTVPGDIPVRVEGTDEEYEPPVLWGRGSVDATGPLAAMAVAAVRTGVSFAGVVGEEVDSRGARHLVSDREAPDAVVNGEPSGWDGVTLGYRGILSGRYVATSESGHTSRPEPNAIQDALAWWARVEDAFEADPYEPTFEQVTAKPVAVEGGTSDDGLSVEATLDAQLRVPPELGVEGVRERADAELEAGHVNWHDEVPPVMVSPRGEVARAFRVAVRNEGGDPRLLRKTGTSDMNVYAAWDVPMATYGPGDSDLDHAPDERLSLPELDRAVAVLEGVVERL</sequence>
<evidence type="ECO:0000256" key="7">
    <source>
        <dbReference type="ARBA" id="ARBA00023285"/>
    </source>
</evidence>
<dbReference type="GO" id="GO:0019878">
    <property type="term" value="P:lysine biosynthetic process via aminoadipic acid"/>
    <property type="evidence" value="ECO:0007669"/>
    <property type="project" value="UniProtKB-UniRule"/>
</dbReference>
<comment type="subcellular location">
    <subcellularLocation>
        <location evidence="8">Cytoplasm</location>
    </subcellularLocation>
</comment>
<dbReference type="HAMAP" id="MF_01120">
    <property type="entry name" value="LysK"/>
    <property type="match status" value="1"/>
</dbReference>
<keyword evidence="4 8" id="KW-0378">Hydrolase</keyword>
<evidence type="ECO:0000256" key="3">
    <source>
        <dbReference type="ARBA" id="ARBA00022723"/>
    </source>
</evidence>
<comment type="caution">
    <text evidence="9">The sequence shown here is derived from an EMBL/GenBank/DDBJ whole genome shotgun (WGS) entry which is preliminary data.</text>
</comment>
<dbReference type="GO" id="GO:0008270">
    <property type="term" value="F:zinc ion binding"/>
    <property type="evidence" value="ECO:0007669"/>
    <property type="project" value="UniProtKB-UniRule"/>
</dbReference>
<dbReference type="InterPro" id="IPR001261">
    <property type="entry name" value="ArgE/DapE_CS"/>
</dbReference>
<keyword evidence="3 8" id="KW-0479">Metal-binding</keyword>
<reference evidence="9 10" key="1">
    <citation type="journal article" date="2019" name="Int. J. Syst. Evol. Microbiol.">
        <title>The Global Catalogue of Microorganisms (GCM) 10K type strain sequencing project: providing services to taxonomists for standard genome sequencing and annotation.</title>
        <authorList>
            <consortium name="The Broad Institute Genomics Platform"/>
            <consortium name="The Broad Institute Genome Sequencing Center for Infectious Disease"/>
            <person name="Wu L."/>
            <person name="Ma J."/>
        </authorList>
    </citation>
    <scope>NUCLEOTIDE SEQUENCE [LARGE SCALE GENOMIC DNA]</scope>
    <source>
        <strain evidence="9 10">DT85</strain>
    </source>
</reference>
<feature type="active site" description="Proton acceptor" evidence="8">
    <location>
        <position position="126"/>
    </location>
</feature>
<evidence type="ECO:0000256" key="1">
    <source>
        <dbReference type="ARBA" id="ARBA00022490"/>
    </source>
</evidence>
<evidence type="ECO:0000256" key="8">
    <source>
        <dbReference type="HAMAP-Rule" id="MF_01120"/>
    </source>
</evidence>
<accession>A0ABD5ZN29</accession>
<dbReference type="GO" id="GO:0042450">
    <property type="term" value="P:L-arginine biosynthetic process via ornithine"/>
    <property type="evidence" value="ECO:0007669"/>
    <property type="project" value="UniProtKB-UniRule"/>
</dbReference>
<evidence type="ECO:0000256" key="5">
    <source>
        <dbReference type="ARBA" id="ARBA00022833"/>
    </source>
</evidence>
<keyword evidence="10" id="KW-1185">Reference proteome</keyword>
<dbReference type="Gene3D" id="3.40.630.10">
    <property type="entry name" value="Zn peptidases"/>
    <property type="match status" value="1"/>
</dbReference>
<dbReference type="GO" id="GO:0050897">
    <property type="term" value="F:cobalt ion binding"/>
    <property type="evidence" value="ECO:0007669"/>
    <property type="project" value="UniProtKB-UniRule"/>
</dbReference>
<evidence type="ECO:0000313" key="9">
    <source>
        <dbReference type="EMBL" id="MFC7234858.1"/>
    </source>
</evidence>
<evidence type="ECO:0000313" key="10">
    <source>
        <dbReference type="Proteomes" id="UP001596398"/>
    </source>
</evidence>
<protein>
    <recommendedName>
        <fullName evidence="8">Putative [LysW]-lysine/[LysW]-ornithine hydrolase</fullName>
        <ecNumber evidence="8">3.5.1.130</ecNumber>
        <ecNumber evidence="8">3.5.1.132</ecNumber>
    </recommendedName>
</protein>
<feature type="binding site" evidence="8">
    <location>
        <position position="101"/>
    </location>
    <ligand>
        <name>Zn(2+)</name>
        <dbReference type="ChEBI" id="CHEBI:29105"/>
        <label>1</label>
    </ligand>
</feature>
<dbReference type="EC" id="3.5.1.130" evidence="8"/>
<dbReference type="AlphaFoldDB" id="A0ABD5ZN29"/>
<organism evidence="9 10">
    <name type="scientific">Halosegnis marinus</name>
    <dbReference type="NCBI Taxonomy" id="3034023"/>
    <lineage>
        <taxon>Archaea</taxon>
        <taxon>Methanobacteriati</taxon>
        <taxon>Methanobacteriota</taxon>
        <taxon>Stenosarchaea group</taxon>
        <taxon>Halobacteria</taxon>
        <taxon>Halobacteriales</taxon>
        <taxon>Natronomonadaceae</taxon>
        <taxon>Halosegnis</taxon>
    </lineage>
</organism>
<keyword evidence="5 8" id="KW-0862">Zinc</keyword>
<keyword evidence="7 8" id="KW-0170">Cobalt</keyword>
<dbReference type="EMBL" id="JBHTAP010000001">
    <property type="protein sequence ID" value="MFC7234858.1"/>
    <property type="molecule type" value="Genomic_DNA"/>
</dbReference>
<dbReference type="EC" id="3.5.1.132" evidence="8"/>
<dbReference type="InterPro" id="IPR050072">
    <property type="entry name" value="Peptidase_M20A"/>
</dbReference>
<keyword evidence="6 8" id="KW-0457">Lysine biosynthesis</keyword>
<dbReference type="Pfam" id="PF01546">
    <property type="entry name" value="Peptidase_M20"/>
    <property type="match status" value="1"/>
</dbReference>
<evidence type="ECO:0000256" key="4">
    <source>
        <dbReference type="ARBA" id="ARBA00022801"/>
    </source>
</evidence>
<comment type="pathway">
    <text evidence="8">Amino-acid biosynthesis; L-arginine biosynthesis.</text>
</comment>
<evidence type="ECO:0000256" key="2">
    <source>
        <dbReference type="ARBA" id="ARBA00022605"/>
    </source>
</evidence>
<dbReference type="GO" id="GO:0016811">
    <property type="term" value="F:hydrolase activity, acting on carbon-nitrogen (but not peptide) bonds, in linear amides"/>
    <property type="evidence" value="ECO:0007669"/>
    <property type="project" value="UniProtKB-UniRule"/>
</dbReference>
<dbReference type="NCBIfam" id="TIGR01902">
    <property type="entry name" value="dapE-lys-deAc"/>
    <property type="match status" value="1"/>
</dbReference>
<feature type="active site" evidence="8">
    <location>
        <position position="72"/>
    </location>
</feature>
<dbReference type="Gene3D" id="3.30.70.360">
    <property type="match status" value="1"/>
</dbReference>
<comment type="function">
    <text evidence="8">Catalyzes the release of L-lysine from [LysW]-gamma-L-lysine and the release of L-ornithine from [LysW]-L-ornithine.</text>
</comment>
<dbReference type="PANTHER" id="PTHR43808">
    <property type="entry name" value="ACETYLORNITHINE DEACETYLASE"/>
    <property type="match status" value="1"/>
</dbReference>
<dbReference type="InterPro" id="IPR010175">
    <property type="entry name" value="LysK"/>
</dbReference>
<gene>
    <name evidence="8" type="primary">lysK</name>
    <name evidence="9" type="ORF">ACFQJ4_05935</name>
</gene>
<evidence type="ECO:0000256" key="6">
    <source>
        <dbReference type="ARBA" id="ARBA00023154"/>
    </source>
</evidence>
<comment type="pathway">
    <text evidence="8">Amino-acid biosynthesis; L-lysine biosynthesis via AAA pathway; L-lysine from L-alpha-aminoadipate (Thermus route): step 5/5.</text>
</comment>
<keyword evidence="2 8" id="KW-0028">Amino-acid biosynthesis</keyword>
<dbReference type="PANTHER" id="PTHR43808:SF28">
    <property type="entry name" value="[LYSW]-LYSINE_[LYSW]-ORNITHINE HYDROLASE"/>
    <property type="match status" value="1"/>
</dbReference>
<keyword evidence="1 8" id="KW-0963">Cytoplasm</keyword>
<keyword evidence="8" id="KW-0055">Arginine biosynthesis</keyword>
<dbReference type="NCBIfam" id="NF003367">
    <property type="entry name" value="PRK04443.1"/>
    <property type="match status" value="1"/>
</dbReference>
<feature type="binding site" evidence="8">
    <location>
        <position position="127"/>
    </location>
    <ligand>
        <name>Zn(2+)</name>
        <dbReference type="ChEBI" id="CHEBI:29105"/>
        <label>2</label>
    </ligand>
</feature>
<dbReference type="Proteomes" id="UP001596398">
    <property type="component" value="Unassembled WGS sequence"/>
</dbReference>
<dbReference type="InterPro" id="IPR002933">
    <property type="entry name" value="Peptidase_M20"/>
</dbReference>
<dbReference type="PROSITE" id="PS00758">
    <property type="entry name" value="ARGE_DAPE_CPG2_1"/>
    <property type="match status" value="1"/>
</dbReference>
<feature type="binding site" evidence="8">
    <location>
        <position position="70"/>
    </location>
    <ligand>
        <name>Zn(2+)</name>
        <dbReference type="ChEBI" id="CHEBI:29105"/>
        <label>1</label>
    </ligand>
</feature>
<comment type="cofactor">
    <cofactor evidence="8">
        <name>Zn(2+)</name>
        <dbReference type="ChEBI" id="CHEBI:29105"/>
    </cofactor>
    <cofactor evidence="8">
        <name>Co(2+)</name>
        <dbReference type="ChEBI" id="CHEBI:48828"/>
    </cofactor>
    <text evidence="8">Binds 2 Zn(2+) or Co(2+) ions per subunit.</text>
</comment>
<dbReference type="RefSeq" id="WP_276235879.1">
    <property type="nucleotide sequence ID" value="NZ_CP119802.1"/>
</dbReference>
<name>A0ABD5ZN29_9EURY</name>
<feature type="binding site" evidence="8">
    <location>
        <position position="150"/>
    </location>
    <ligand>
        <name>Zn(2+)</name>
        <dbReference type="ChEBI" id="CHEBI:29105"/>
        <label>1</label>
    </ligand>
</feature>
<comment type="catalytic activity">
    <reaction evidence="8">
        <text>[amino-group carrier protein]-C-terminal-gamma-(L-ornithyl)-L-glutamate + H2O = [amino-group carrier protein]-C-terminal-L-glutamate + L-ornithine</text>
        <dbReference type="Rhea" id="RHEA:52676"/>
        <dbReference type="Rhea" id="RHEA-COMP:9693"/>
        <dbReference type="Rhea" id="RHEA-COMP:13328"/>
        <dbReference type="ChEBI" id="CHEBI:15377"/>
        <dbReference type="ChEBI" id="CHEBI:46911"/>
        <dbReference type="ChEBI" id="CHEBI:78525"/>
        <dbReference type="ChEBI" id="CHEBI:136763"/>
        <dbReference type="EC" id="3.5.1.132"/>
    </reaction>
</comment>
<feature type="binding site" evidence="8">
    <location>
        <position position="327"/>
    </location>
    <ligand>
        <name>Zn(2+)</name>
        <dbReference type="ChEBI" id="CHEBI:29105"/>
        <label>2</label>
    </ligand>
</feature>
<proteinExistence type="inferred from homology"/>
<comment type="similarity">
    <text evidence="8">Belongs to the peptidase M20A family. LysK subfamily.</text>
</comment>
<feature type="binding site" evidence="8">
    <location>
        <position position="101"/>
    </location>
    <ligand>
        <name>Zn(2+)</name>
        <dbReference type="ChEBI" id="CHEBI:29105"/>
        <label>2</label>
    </ligand>
</feature>
<dbReference type="SUPFAM" id="SSF53187">
    <property type="entry name" value="Zn-dependent exopeptidases"/>
    <property type="match status" value="1"/>
</dbReference>
<comment type="catalytic activity">
    <reaction evidence="8">
        <text>[amino-group carrier protein]-C-terminal-gamma-(L-lysyl)-L-glutamate + H2O = [amino-group carrier protein]-C-terminal-L-glutamate + L-lysine</text>
        <dbReference type="Rhea" id="RHEA:48684"/>
        <dbReference type="Rhea" id="RHEA-COMP:9693"/>
        <dbReference type="Rhea" id="RHEA-COMP:9715"/>
        <dbReference type="ChEBI" id="CHEBI:15377"/>
        <dbReference type="ChEBI" id="CHEBI:32551"/>
        <dbReference type="ChEBI" id="CHEBI:78525"/>
        <dbReference type="ChEBI" id="CHEBI:78526"/>
        <dbReference type="EC" id="3.5.1.130"/>
    </reaction>
</comment>